<keyword evidence="1" id="KW-0547">Nucleotide-binding</keyword>
<dbReference type="InterPro" id="IPR011629">
    <property type="entry name" value="CobW-like_C"/>
</dbReference>
<keyword evidence="5" id="KW-0143">Chaperone</keyword>
<dbReference type="GO" id="GO:0005525">
    <property type="term" value="F:GTP binding"/>
    <property type="evidence" value="ECO:0007669"/>
    <property type="project" value="UniProtKB-KW"/>
</dbReference>
<dbReference type="Pfam" id="PF07683">
    <property type="entry name" value="CobW_C"/>
    <property type="match status" value="1"/>
</dbReference>
<protein>
    <submittedName>
        <fullName evidence="10">ARAD1B09460p</fullName>
    </submittedName>
</protein>
<dbReference type="InterPro" id="IPR003495">
    <property type="entry name" value="CobW/HypB/UreG_nucleotide-bd"/>
</dbReference>
<dbReference type="InterPro" id="IPR036627">
    <property type="entry name" value="CobW-likC_sf"/>
</dbReference>
<evidence type="ECO:0000259" key="9">
    <source>
        <dbReference type="Pfam" id="PF07683"/>
    </source>
</evidence>
<reference evidence="10" key="2">
    <citation type="submission" date="2014-06" db="EMBL/GenBank/DDBJ databases">
        <title>The complete genome of Blastobotrys (Arxula) adeninivorans LS3 - a yeast of biotechnological interest.</title>
        <authorList>
            <person name="Kunze G."/>
            <person name="Gaillardin C."/>
            <person name="Czernicka M."/>
            <person name="Durrens P."/>
            <person name="Martin T."/>
            <person name="Boer E."/>
            <person name="Gabaldon T."/>
            <person name="Cruz J."/>
            <person name="Talla E."/>
            <person name="Marck C."/>
            <person name="Goffeau A."/>
            <person name="Barbe V."/>
            <person name="Baret P."/>
            <person name="Baronian K."/>
            <person name="Beier S."/>
            <person name="Bleykasten C."/>
            <person name="Bode R."/>
            <person name="Casaregola S."/>
            <person name="Despons L."/>
            <person name="Fairhead C."/>
            <person name="Giersberg M."/>
            <person name="Gierski P."/>
            <person name="Hahnel U."/>
            <person name="Hartmann A."/>
            <person name="Jankowska D."/>
            <person name="Jubin C."/>
            <person name="Jung P."/>
            <person name="Lafontaine I."/>
            <person name="Leh-Louis V."/>
            <person name="Lemaire M."/>
            <person name="Marcet-Houben M."/>
            <person name="Mascher M."/>
            <person name="Morel G."/>
            <person name="Richard G.-F."/>
            <person name="Riechen J."/>
            <person name="Sacerdot C."/>
            <person name="Sarkar A."/>
            <person name="Savel G."/>
            <person name="Schacherer J."/>
            <person name="Sherman D."/>
            <person name="Straub M.-L."/>
            <person name="Stein N."/>
            <person name="Thierry A."/>
            <person name="Trautwein-Schult A."/>
            <person name="Westhof E."/>
            <person name="Worch S."/>
            <person name="Dujon B."/>
            <person name="Souciet J.-L."/>
            <person name="Wincker P."/>
            <person name="Scholz U."/>
            <person name="Neuveglise N."/>
        </authorList>
    </citation>
    <scope>NUCLEOTIDE SEQUENCE</scope>
    <source>
        <strain evidence="10">LS3</strain>
    </source>
</reference>
<keyword evidence="3" id="KW-0862">Zinc</keyword>
<dbReference type="PANTHER" id="PTHR13748">
    <property type="entry name" value="COBW-RELATED"/>
    <property type="match status" value="1"/>
</dbReference>
<comment type="similarity">
    <text evidence="6">Belongs to the SIMIBI class G3E GTPase family. ZNG1 subfamily.</text>
</comment>
<evidence type="ECO:0000313" key="10">
    <source>
        <dbReference type="EMBL" id="CDP36285.1"/>
    </source>
</evidence>
<keyword evidence="4" id="KW-0342">GTP-binding</keyword>
<dbReference type="GO" id="GO:0005737">
    <property type="term" value="C:cytoplasm"/>
    <property type="evidence" value="ECO:0007669"/>
    <property type="project" value="TreeGrafter"/>
</dbReference>
<feature type="domain" description="CobW C-terminal" evidence="9">
    <location>
        <begin position="284"/>
        <end position="365"/>
    </location>
</feature>
<feature type="domain" description="CobW/HypB/UreG nucleotide-binding" evidence="8">
    <location>
        <begin position="35"/>
        <end position="228"/>
    </location>
</feature>
<reference evidence="10" key="1">
    <citation type="submission" date="2014-02" db="EMBL/GenBank/DDBJ databases">
        <authorList>
            <person name="Genoscope - CEA"/>
        </authorList>
    </citation>
    <scope>NUCLEOTIDE SEQUENCE</scope>
    <source>
        <strain evidence="10">LS3</strain>
    </source>
</reference>
<proteinExistence type="inferred from homology"/>
<dbReference type="PhylomeDB" id="A0A060T5B0"/>
<dbReference type="EMBL" id="HG937692">
    <property type="protein sequence ID" value="CDP36285.1"/>
    <property type="molecule type" value="Genomic_DNA"/>
</dbReference>
<dbReference type="SUPFAM" id="SSF52540">
    <property type="entry name" value="P-loop containing nucleoside triphosphate hydrolases"/>
    <property type="match status" value="1"/>
</dbReference>
<dbReference type="SUPFAM" id="SSF90002">
    <property type="entry name" value="Hypothetical protein YjiA, C-terminal domain"/>
    <property type="match status" value="1"/>
</dbReference>
<evidence type="ECO:0000256" key="3">
    <source>
        <dbReference type="ARBA" id="ARBA00022833"/>
    </source>
</evidence>
<evidence type="ECO:0000256" key="4">
    <source>
        <dbReference type="ARBA" id="ARBA00023134"/>
    </source>
</evidence>
<evidence type="ECO:0000256" key="1">
    <source>
        <dbReference type="ARBA" id="ARBA00022741"/>
    </source>
</evidence>
<dbReference type="GO" id="GO:0016787">
    <property type="term" value="F:hydrolase activity"/>
    <property type="evidence" value="ECO:0007669"/>
    <property type="project" value="UniProtKB-KW"/>
</dbReference>
<sequence>MVEEDGIPALVEDDQIVEESKRREAFEDTPIEKVPITLVTGYLGSGKSTLLNYIATQREKKIAIILNEFGDSADIEKSLTVQEMDEGSKDPTIYEEWLELDNGCLCCTVKDSGVVAIEKLMERRGKFDYILLETTGVADPGPIVNMFWLDDGLASSIYLDGVVTVLDATSVVERLDDVSHEGAPTTAHLQIALADVILLNKCDKVTDSESRQNIEDRIRGINSLARIIETQYSKVPSLSSILDLHSYQNSVPDLSGTDTSSKGWHDHRISTISVAFPQVNDDQAAKVEQWLQNVLWEKTIAGASVEVHRTKGKLVKQDGKVSVIQGVLETYEIVDTADVDKNGQSKLVLIGKNLDQSVVQEEILKLLAV</sequence>
<dbReference type="InterPro" id="IPR027417">
    <property type="entry name" value="P-loop_NTPase"/>
</dbReference>
<dbReference type="InterPro" id="IPR051316">
    <property type="entry name" value="Zinc-reg_GTPase_activator"/>
</dbReference>
<evidence type="ECO:0000259" key="8">
    <source>
        <dbReference type="Pfam" id="PF02492"/>
    </source>
</evidence>
<evidence type="ECO:0000256" key="7">
    <source>
        <dbReference type="ARBA" id="ARBA00049117"/>
    </source>
</evidence>
<dbReference type="PANTHER" id="PTHR13748:SF31">
    <property type="entry name" value="ZINC-REGULATED GTPASE METALLOPROTEIN ACTIVATOR 1A-RELATED"/>
    <property type="match status" value="1"/>
</dbReference>
<organism evidence="10">
    <name type="scientific">Blastobotrys adeninivorans</name>
    <name type="common">Yeast</name>
    <name type="synonym">Arxula adeninivorans</name>
    <dbReference type="NCBI Taxonomy" id="409370"/>
    <lineage>
        <taxon>Eukaryota</taxon>
        <taxon>Fungi</taxon>
        <taxon>Dikarya</taxon>
        <taxon>Ascomycota</taxon>
        <taxon>Saccharomycotina</taxon>
        <taxon>Dipodascomycetes</taxon>
        <taxon>Dipodascales</taxon>
        <taxon>Trichomonascaceae</taxon>
        <taxon>Blastobotrys</taxon>
    </lineage>
</organism>
<dbReference type="Gene3D" id="3.30.1220.10">
    <property type="entry name" value="CobW-like, C-terminal domain"/>
    <property type="match status" value="1"/>
</dbReference>
<evidence type="ECO:0000256" key="2">
    <source>
        <dbReference type="ARBA" id="ARBA00022801"/>
    </source>
</evidence>
<dbReference type="Gene3D" id="3.40.50.300">
    <property type="entry name" value="P-loop containing nucleotide triphosphate hydrolases"/>
    <property type="match status" value="1"/>
</dbReference>
<gene>
    <name evidence="10" type="ORF">GNLVRS02_ARAD1B09460g</name>
</gene>
<dbReference type="CDD" id="cd03112">
    <property type="entry name" value="CobW-like"/>
    <property type="match status" value="1"/>
</dbReference>
<accession>A0A060T5B0</accession>
<comment type="catalytic activity">
    <reaction evidence="7">
        <text>GTP + H2O = GDP + phosphate + H(+)</text>
        <dbReference type="Rhea" id="RHEA:19669"/>
        <dbReference type="ChEBI" id="CHEBI:15377"/>
        <dbReference type="ChEBI" id="CHEBI:15378"/>
        <dbReference type="ChEBI" id="CHEBI:37565"/>
        <dbReference type="ChEBI" id="CHEBI:43474"/>
        <dbReference type="ChEBI" id="CHEBI:58189"/>
    </reaction>
    <physiologicalReaction direction="left-to-right" evidence="7">
        <dbReference type="Rhea" id="RHEA:19670"/>
    </physiologicalReaction>
</comment>
<name>A0A060T5B0_BLAAD</name>
<evidence type="ECO:0000256" key="5">
    <source>
        <dbReference type="ARBA" id="ARBA00023186"/>
    </source>
</evidence>
<dbReference type="Pfam" id="PF02492">
    <property type="entry name" value="cobW"/>
    <property type="match status" value="1"/>
</dbReference>
<dbReference type="AlphaFoldDB" id="A0A060T5B0"/>
<evidence type="ECO:0000256" key="6">
    <source>
        <dbReference type="ARBA" id="ARBA00034320"/>
    </source>
</evidence>
<keyword evidence="2" id="KW-0378">Hydrolase</keyword>